<reference evidence="1" key="2">
    <citation type="submission" date="2015-02" db="UniProtKB">
        <authorList>
            <consortium name="EnsemblMetazoa"/>
        </authorList>
    </citation>
    <scope>IDENTIFICATION</scope>
</reference>
<dbReference type="HOGENOM" id="CLU_1416812_0_0_1"/>
<dbReference type="EnsemblMetazoa" id="SMAR013965-RA">
    <property type="protein sequence ID" value="SMAR013965-PA"/>
    <property type="gene ID" value="SMAR013965"/>
</dbReference>
<name>T1JJD5_STRMM</name>
<evidence type="ECO:0000313" key="1">
    <source>
        <dbReference type="EnsemblMetazoa" id="SMAR013965-PA"/>
    </source>
</evidence>
<dbReference type="Proteomes" id="UP000014500">
    <property type="component" value="Unassembled WGS sequence"/>
</dbReference>
<accession>T1JJD5</accession>
<sequence length="192" mass="22345">MFWEGQNCRNKMRNCQMRRVSLTVPPSWLLCRNNPTVHWVFNHGAQHVNDFDNRSALCLDYLVLDVRIYADVTLWDEKFIILPSLSLTAFDSIARDIFNLSTIIVEIRTRTTWSSGQLNVEIIQDYSTLGILTEDLVRRVPVSESEIESMATRCYGDNKSWKWCSDSGGDWQIFFPPNPKSAILTFFRNWQA</sequence>
<protein>
    <submittedName>
        <fullName evidence="1">Uncharacterized protein</fullName>
    </submittedName>
</protein>
<dbReference type="AlphaFoldDB" id="T1JJD5"/>
<organism evidence="1 2">
    <name type="scientific">Strigamia maritima</name>
    <name type="common">European centipede</name>
    <name type="synonym">Geophilus maritimus</name>
    <dbReference type="NCBI Taxonomy" id="126957"/>
    <lineage>
        <taxon>Eukaryota</taxon>
        <taxon>Metazoa</taxon>
        <taxon>Ecdysozoa</taxon>
        <taxon>Arthropoda</taxon>
        <taxon>Myriapoda</taxon>
        <taxon>Chilopoda</taxon>
        <taxon>Pleurostigmophora</taxon>
        <taxon>Geophilomorpha</taxon>
        <taxon>Linotaeniidae</taxon>
        <taxon>Strigamia</taxon>
    </lineage>
</organism>
<keyword evidence="2" id="KW-1185">Reference proteome</keyword>
<dbReference type="EMBL" id="JH431837">
    <property type="status" value="NOT_ANNOTATED_CDS"/>
    <property type="molecule type" value="Genomic_DNA"/>
</dbReference>
<evidence type="ECO:0000313" key="2">
    <source>
        <dbReference type="Proteomes" id="UP000014500"/>
    </source>
</evidence>
<reference evidence="2" key="1">
    <citation type="submission" date="2011-05" db="EMBL/GenBank/DDBJ databases">
        <authorList>
            <person name="Richards S.R."/>
            <person name="Qu J."/>
            <person name="Jiang H."/>
            <person name="Jhangiani S.N."/>
            <person name="Agravi P."/>
            <person name="Goodspeed R."/>
            <person name="Gross S."/>
            <person name="Mandapat C."/>
            <person name="Jackson L."/>
            <person name="Mathew T."/>
            <person name="Pu L."/>
            <person name="Thornton R."/>
            <person name="Saada N."/>
            <person name="Wilczek-Boney K.B."/>
            <person name="Lee S."/>
            <person name="Kovar C."/>
            <person name="Wu Y."/>
            <person name="Scherer S.E."/>
            <person name="Worley K.C."/>
            <person name="Muzny D.M."/>
            <person name="Gibbs R."/>
        </authorList>
    </citation>
    <scope>NUCLEOTIDE SEQUENCE</scope>
    <source>
        <strain evidence="2">Brora</strain>
    </source>
</reference>
<proteinExistence type="predicted"/>